<dbReference type="InterPro" id="IPR000160">
    <property type="entry name" value="GGDEF_dom"/>
</dbReference>
<dbReference type="AlphaFoldDB" id="A0A2J6X462"/>
<dbReference type="GO" id="GO:0051607">
    <property type="term" value="P:defense response to virus"/>
    <property type="evidence" value="ECO:0007669"/>
    <property type="project" value="UniProtKB-KW"/>
</dbReference>
<gene>
    <name evidence="4" type="ORF">C0175_06105</name>
</gene>
<evidence type="ECO:0000259" key="3">
    <source>
        <dbReference type="PROSITE" id="PS50887"/>
    </source>
</evidence>
<dbReference type="Gene3D" id="3.30.70.270">
    <property type="match status" value="1"/>
</dbReference>
<dbReference type="PROSITE" id="PS50887">
    <property type="entry name" value="GGDEF"/>
    <property type="match status" value="1"/>
</dbReference>
<evidence type="ECO:0000256" key="2">
    <source>
        <dbReference type="ARBA" id="ARBA00023118"/>
    </source>
</evidence>
<accession>A0A2J6X462</accession>
<dbReference type="GO" id="GO:0000166">
    <property type="term" value="F:nucleotide binding"/>
    <property type="evidence" value="ECO:0007669"/>
    <property type="project" value="UniProtKB-KW"/>
</dbReference>
<sequence>MSIFDEEKLKLVSGNSNELSILSYDVNSIQRYIFQSSNIKAIMGSSKMIDEFDKEIQNMKEFYVVTAVGGTGMIIASSDREVEVKEMIKDKFYKMVPGGEITISSVRFKRDELINGIKNEKNYKIPADIAGIKFENMDGKNSYSDIFKIISSEMQRQKSLNNPKTPLFEDVQRCELCGVMPASSIYHFADGDLHICSACELKIKKGNEKIREEGYAEELADISLSEMDKNWIGFIKVDINNLGNLYSKIKTSKEFEQKSGEIEDIIQSSINKVVNVFNLRNKYLVPIHGGDDLFMMLPASKVVDIFKTLSSSLSSLSEMGLSFSAGLGMSNVKMPIKFIFESAEALISSAKKCAYASDKNENFVAFKVISSNSIDPVTEDVLYEDEKTKNIYKLGFGMSLSQFFDDLAFVEKLRNQKLIPFLQKTYSCVKDRYEVAGLNVNYFFARSRMEKVIEDPIQYFNKFVLTETGSETDEKKVYESKIPYLLELSRLWG</sequence>
<dbReference type="Proteomes" id="UP000236910">
    <property type="component" value="Unassembled WGS sequence"/>
</dbReference>
<proteinExistence type="predicted"/>
<protein>
    <recommendedName>
        <fullName evidence="3">GGDEF domain-containing protein</fullName>
    </recommendedName>
</protein>
<dbReference type="InterPro" id="IPR043128">
    <property type="entry name" value="Rev_trsase/Diguanyl_cyclase"/>
</dbReference>
<reference evidence="4 5" key="1">
    <citation type="submission" date="2018-01" db="EMBL/GenBank/DDBJ databases">
        <title>Metagenomic assembled genomes from two thermal pools in the Uzon Caldera, Kamchatka, Russia.</title>
        <authorList>
            <person name="Wilkins L."/>
            <person name="Ettinger C."/>
        </authorList>
    </citation>
    <scope>NUCLEOTIDE SEQUENCE [LARGE SCALE GENOMIC DNA]</scope>
    <source>
        <strain evidence="4">ARK-10</strain>
    </source>
</reference>
<keyword evidence="1" id="KW-0547">Nucleotide-binding</keyword>
<name>A0A2J6X462_9BACT</name>
<dbReference type="Pfam" id="PF22335">
    <property type="entry name" value="Cas10-Cmr2_palm2"/>
    <property type="match status" value="1"/>
</dbReference>
<evidence type="ECO:0000256" key="1">
    <source>
        <dbReference type="ARBA" id="ARBA00022741"/>
    </source>
</evidence>
<organism evidence="4 5">
    <name type="scientific">Caldisericum exile</name>
    <dbReference type="NCBI Taxonomy" id="693075"/>
    <lineage>
        <taxon>Bacteria</taxon>
        <taxon>Pseudomonadati</taxon>
        <taxon>Caldisericota/Cryosericota group</taxon>
        <taxon>Caldisericota</taxon>
        <taxon>Caldisericia</taxon>
        <taxon>Caldisericales</taxon>
        <taxon>Caldisericaceae</taxon>
        <taxon>Caldisericum</taxon>
    </lineage>
</organism>
<evidence type="ECO:0000313" key="5">
    <source>
        <dbReference type="Proteomes" id="UP000236910"/>
    </source>
</evidence>
<dbReference type="EMBL" id="PNIX01000347">
    <property type="protein sequence ID" value="PMP81121.1"/>
    <property type="molecule type" value="Genomic_DNA"/>
</dbReference>
<keyword evidence="2" id="KW-0051">Antiviral defense</keyword>
<comment type="caution">
    <text evidence="4">The sequence shown here is derived from an EMBL/GenBank/DDBJ whole genome shotgun (WGS) entry which is preliminary data.</text>
</comment>
<evidence type="ECO:0000313" key="4">
    <source>
        <dbReference type="EMBL" id="PMP81121.1"/>
    </source>
</evidence>
<dbReference type="InterPro" id="IPR054767">
    <property type="entry name" value="Cas10-Cmr2_palm2"/>
</dbReference>
<feature type="domain" description="GGDEF" evidence="3">
    <location>
        <begin position="230"/>
        <end position="367"/>
    </location>
</feature>